<dbReference type="AlphaFoldDB" id="A0A645BFD1"/>
<feature type="region of interest" description="Disordered" evidence="1">
    <location>
        <begin position="1"/>
        <end position="66"/>
    </location>
</feature>
<evidence type="ECO:0000256" key="1">
    <source>
        <dbReference type="SAM" id="MobiDB-lite"/>
    </source>
</evidence>
<organism evidence="2">
    <name type="scientific">bioreactor metagenome</name>
    <dbReference type="NCBI Taxonomy" id="1076179"/>
    <lineage>
        <taxon>unclassified sequences</taxon>
        <taxon>metagenomes</taxon>
        <taxon>ecological metagenomes</taxon>
    </lineage>
</organism>
<proteinExistence type="predicted"/>
<name>A0A645BFD1_9ZZZZ</name>
<feature type="compositionally biased region" description="Basic and acidic residues" evidence="1">
    <location>
        <begin position="52"/>
        <end position="61"/>
    </location>
</feature>
<feature type="compositionally biased region" description="Basic and acidic residues" evidence="1">
    <location>
        <begin position="22"/>
        <end position="37"/>
    </location>
</feature>
<protein>
    <submittedName>
        <fullName evidence="2">Uncharacterized protein</fullName>
    </submittedName>
</protein>
<sequence>MAKYARLLPIDRHKGAGYNDQKGCERESRPKKTRLESGAHGGSDAGGLWRNGTREPRDRTAEPSAVSRDAFRRYRATSGTNTSKRLFKQGGTAGFPSLVERNLLFLYTNGCRMQYNVVRSCSISVSNSVLNAVEGTAQVFIVEDRSCRTTEPRRVPRTFCRSRATSGSIWKR</sequence>
<comment type="caution">
    <text evidence="2">The sequence shown here is derived from an EMBL/GenBank/DDBJ whole genome shotgun (WGS) entry which is preliminary data.</text>
</comment>
<evidence type="ECO:0000313" key="2">
    <source>
        <dbReference type="EMBL" id="MPM61883.1"/>
    </source>
</evidence>
<accession>A0A645BFD1</accession>
<reference evidence="2" key="1">
    <citation type="submission" date="2019-08" db="EMBL/GenBank/DDBJ databases">
        <authorList>
            <person name="Kucharzyk K."/>
            <person name="Murdoch R.W."/>
            <person name="Higgins S."/>
            <person name="Loffler F."/>
        </authorList>
    </citation>
    <scope>NUCLEOTIDE SEQUENCE</scope>
</reference>
<dbReference type="EMBL" id="VSSQ01018572">
    <property type="protein sequence ID" value="MPM61883.1"/>
    <property type="molecule type" value="Genomic_DNA"/>
</dbReference>
<gene>
    <name evidence="2" type="ORF">SDC9_108746</name>
</gene>